<dbReference type="InterPro" id="IPR043136">
    <property type="entry name" value="B30.2/SPRY_sf"/>
</dbReference>
<reference evidence="1" key="1">
    <citation type="submission" date="2021-02" db="EMBL/GenBank/DDBJ databases">
        <authorList>
            <person name="Nowell W R."/>
        </authorList>
    </citation>
    <scope>NUCLEOTIDE SEQUENCE</scope>
</reference>
<evidence type="ECO:0000313" key="1">
    <source>
        <dbReference type="EMBL" id="CAF4183018.1"/>
    </source>
</evidence>
<dbReference type="EMBL" id="CAJOBA010045918">
    <property type="protein sequence ID" value="CAF4183018.1"/>
    <property type="molecule type" value="Genomic_DNA"/>
</dbReference>
<dbReference type="CDD" id="cd11709">
    <property type="entry name" value="SPRY"/>
    <property type="match status" value="1"/>
</dbReference>
<dbReference type="Gene3D" id="2.60.120.920">
    <property type="match status" value="1"/>
</dbReference>
<accession>A0A8S2RTH1</accession>
<evidence type="ECO:0000313" key="2">
    <source>
        <dbReference type="Proteomes" id="UP000682733"/>
    </source>
</evidence>
<comment type="caution">
    <text evidence="1">The sequence shown here is derived from an EMBL/GenBank/DDBJ whole genome shotgun (WGS) entry which is preliminary data.</text>
</comment>
<dbReference type="SUPFAM" id="SSF49899">
    <property type="entry name" value="Concanavalin A-like lectins/glucanases"/>
    <property type="match status" value="1"/>
</dbReference>
<gene>
    <name evidence="1" type="ORF">TMI583_LOCUS32646</name>
</gene>
<feature type="non-terminal residue" evidence="1">
    <location>
        <position position="1"/>
    </location>
</feature>
<dbReference type="InterPro" id="IPR013320">
    <property type="entry name" value="ConA-like_dom_sf"/>
</dbReference>
<organism evidence="1 2">
    <name type="scientific">Didymodactylos carnosus</name>
    <dbReference type="NCBI Taxonomy" id="1234261"/>
    <lineage>
        <taxon>Eukaryota</taxon>
        <taxon>Metazoa</taxon>
        <taxon>Spiralia</taxon>
        <taxon>Gnathifera</taxon>
        <taxon>Rotifera</taxon>
        <taxon>Eurotatoria</taxon>
        <taxon>Bdelloidea</taxon>
        <taxon>Philodinida</taxon>
        <taxon>Philodinidae</taxon>
        <taxon>Didymodactylos</taxon>
    </lineage>
</organism>
<proteinExistence type="predicted"/>
<sequence length="508" mass="57801">MSLDSPWQMMATQLVFDTVTSNVKIFNLKSLETVDTSQMNYFLASLCVLGGYVQPYCLGSIVKIYTDEEISNEFQLALIIEVDTNARDLGTPDTLPYFVQYSQANKTEPVMADKLRLETDVSPPNLLLLPSVNDPKVVIHSILDALGYFIQIDNRFFNVITTETPFHICERSKQIMENDDDNNEIYHDAIAAKDIDDWSYFDLLTSISKYNGWKLSAPKQEIDLFKQGRIGNDKISIVPKPHHVVNTRVLEECGTKHRFKGRIYLSADSINARQLTFIVDNLQLSKGGKWYYCVKVPEDCNVQIGWTMTGFAPSESIGVGNDQYSWSYDGSQGCLFYLQEPSSPEDMADCPLPNDYKPLLVPKLANIDTIVAYPYSTYLVGDDAQDCFYTARSTTSTIFLRNFINEYHLETRFALDDHQLILPENSDGFPFSIDDCASSFTISFDFKILTTGENHTVEKLDILLFALETTKVFPVQIPWNKTDPKARTAIIFHPKERQTKIYINNECQ</sequence>
<dbReference type="AlphaFoldDB" id="A0A8S2RTH1"/>
<protein>
    <submittedName>
        <fullName evidence="1">Uncharacterized protein</fullName>
    </submittedName>
</protein>
<dbReference type="Proteomes" id="UP000682733">
    <property type="component" value="Unassembled WGS sequence"/>
</dbReference>
<name>A0A8S2RTH1_9BILA</name>